<dbReference type="PANTHER" id="PTHR14359">
    <property type="entry name" value="HOMO-OLIGOMERIC FLAVIN CONTAINING CYS DECARBOXYLASE FAMILY"/>
    <property type="match status" value="1"/>
</dbReference>
<keyword evidence="3" id="KW-0479">Metal-binding</keyword>
<comment type="function">
    <text evidence="4">Catalyzes two steps in the biosynthesis of coenzyme A. In the first step cysteine is conjugated to 4'-phosphopantothenate to form 4-phosphopantothenoylcysteine, in the latter compound is decarboxylated to form 4'-phosphopantotheine.</text>
</comment>
<dbReference type="InterPro" id="IPR007085">
    <property type="entry name" value="DNA/pantothenate-metab_flavo_C"/>
</dbReference>
<feature type="binding site" evidence="3">
    <location>
        <position position="320"/>
    </location>
    <ligand>
        <name>CTP</name>
        <dbReference type="ChEBI" id="CHEBI:37563"/>
    </ligand>
</feature>
<feature type="binding site" evidence="3">
    <location>
        <position position="276"/>
    </location>
    <ligand>
        <name>CTP</name>
        <dbReference type="ChEBI" id="CHEBI:37563"/>
    </ligand>
</feature>
<comment type="catalytic activity">
    <reaction evidence="3 4">
        <text>(R)-4'-phosphopantothenate + L-cysteine + CTP = N-[(R)-4-phosphopantothenoyl]-L-cysteine + CMP + diphosphate + H(+)</text>
        <dbReference type="Rhea" id="RHEA:19397"/>
        <dbReference type="ChEBI" id="CHEBI:10986"/>
        <dbReference type="ChEBI" id="CHEBI:15378"/>
        <dbReference type="ChEBI" id="CHEBI:33019"/>
        <dbReference type="ChEBI" id="CHEBI:35235"/>
        <dbReference type="ChEBI" id="CHEBI:37563"/>
        <dbReference type="ChEBI" id="CHEBI:59458"/>
        <dbReference type="ChEBI" id="CHEBI:60377"/>
        <dbReference type="EC" id="6.3.2.5"/>
    </reaction>
</comment>
<dbReference type="GO" id="GO:0015937">
    <property type="term" value="P:coenzyme A biosynthetic process"/>
    <property type="evidence" value="ECO:0007669"/>
    <property type="project" value="UniProtKB-UniRule"/>
</dbReference>
<dbReference type="InterPro" id="IPR035929">
    <property type="entry name" value="CoaB-like_sf"/>
</dbReference>
<keyword evidence="3" id="KW-0460">Magnesium</keyword>
<comment type="pathway">
    <text evidence="3 4">Cofactor biosynthesis; coenzyme A biosynthesis; CoA from (R)-pantothenate: step 2/5.</text>
</comment>
<feature type="domain" description="Flavoprotein" evidence="5">
    <location>
        <begin position="1"/>
        <end position="161"/>
    </location>
</feature>
<dbReference type="SUPFAM" id="SSF102645">
    <property type="entry name" value="CoaB-like"/>
    <property type="match status" value="1"/>
</dbReference>
<feature type="binding site" evidence="3">
    <location>
        <position position="338"/>
    </location>
    <ligand>
        <name>CTP</name>
        <dbReference type="ChEBI" id="CHEBI:37563"/>
    </ligand>
</feature>
<protein>
    <recommendedName>
        <fullName evidence="3">Coenzyme A biosynthesis bifunctional protein CoaBC</fullName>
    </recommendedName>
    <alternativeName>
        <fullName evidence="3">DNA/pantothenate metabolism flavoprotein</fullName>
    </alternativeName>
    <alternativeName>
        <fullName evidence="3">Phosphopantothenoylcysteine synthetase/decarboxylase</fullName>
        <shortName evidence="3">PPCS-PPCDC</shortName>
    </alternativeName>
    <domain>
        <recommendedName>
            <fullName evidence="3">Phosphopantothenoylcysteine decarboxylase</fullName>
            <shortName evidence="3">PPC decarboxylase</shortName>
            <shortName evidence="3">PPC-DC</shortName>
            <ecNumber evidence="3">4.1.1.36</ecNumber>
        </recommendedName>
        <alternativeName>
            <fullName evidence="3">CoaC</fullName>
        </alternativeName>
    </domain>
    <domain>
        <recommendedName>
            <fullName evidence="3">Phosphopantothenate--cysteine ligase</fullName>
            <ecNumber evidence="3">6.3.2.5</ecNumber>
        </recommendedName>
        <alternativeName>
            <fullName evidence="3">CoaB</fullName>
        </alternativeName>
        <alternativeName>
            <fullName evidence="3">Phosphopantothenoylcysteine synthetase</fullName>
            <shortName evidence="3">PPC synthetase</shortName>
            <shortName evidence="3">PPC-S</shortName>
        </alternativeName>
    </domain>
</protein>
<keyword evidence="3 4" id="KW-0436">Ligase</keyword>
<dbReference type="SUPFAM" id="SSF52507">
    <property type="entry name" value="Homo-oligomeric flavin-containing Cys decarboxylases, HFCD"/>
    <property type="match status" value="1"/>
</dbReference>
<dbReference type="AlphaFoldDB" id="A0A832I8U4"/>
<dbReference type="InterPro" id="IPR036551">
    <property type="entry name" value="Flavin_trans-like"/>
</dbReference>
<dbReference type="PANTHER" id="PTHR14359:SF6">
    <property type="entry name" value="PHOSPHOPANTOTHENOYLCYSTEINE DECARBOXYLASE"/>
    <property type="match status" value="1"/>
</dbReference>
<dbReference type="GO" id="GO:0015941">
    <property type="term" value="P:pantothenate catabolic process"/>
    <property type="evidence" value="ECO:0007669"/>
    <property type="project" value="InterPro"/>
</dbReference>
<dbReference type="EC" id="6.3.2.5" evidence="3"/>
<comment type="caution">
    <text evidence="3">Lacks conserved residue(s) required for the propagation of feature annotation.</text>
</comment>
<comment type="function">
    <text evidence="3">Catalyzes two sequential steps in the biosynthesis of coenzyme A. In the first step cysteine is conjugated to 4'-phosphopantothenate to form 4-phosphopantothenoylcysteine. In the second step the latter compound is decarboxylated to form 4'-phosphopantotheine.</text>
</comment>
<keyword evidence="1 3" id="KW-0210">Decarboxylase</keyword>
<keyword evidence="3 4" id="KW-0288">FMN</keyword>
<dbReference type="NCBIfam" id="TIGR00521">
    <property type="entry name" value="coaBC_dfp"/>
    <property type="match status" value="1"/>
</dbReference>
<feature type="region of interest" description="Phosphopantothenoylcysteine decarboxylase" evidence="3">
    <location>
        <begin position="1"/>
        <end position="186"/>
    </location>
</feature>
<comment type="similarity">
    <text evidence="3 4">In the N-terminal section; belongs to the HFCD (homo-oligomeric flavin containing Cys decarboxylase) superfamily.</text>
</comment>
<dbReference type="Pfam" id="PF02441">
    <property type="entry name" value="Flavoprotein"/>
    <property type="match status" value="1"/>
</dbReference>
<evidence type="ECO:0000256" key="1">
    <source>
        <dbReference type="ARBA" id="ARBA00022793"/>
    </source>
</evidence>
<dbReference type="HAMAP" id="MF_02225">
    <property type="entry name" value="CoaBC"/>
    <property type="match status" value="1"/>
</dbReference>
<dbReference type="EC" id="4.1.1.36" evidence="3"/>
<keyword evidence="3" id="KW-0511">Multifunctional enzyme</keyword>
<dbReference type="EMBL" id="DTKQ01000054">
    <property type="protein sequence ID" value="HGZ80177.1"/>
    <property type="molecule type" value="Genomic_DNA"/>
</dbReference>
<dbReference type="UniPathway" id="UPA00241">
    <property type="reaction ID" value="UER00353"/>
</dbReference>
<keyword evidence="3 4" id="KW-0285">Flavoprotein</keyword>
<feature type="binding site" evidence="3">
    <location>
        <position position="286"/>
    </location>
    <ligand>
        <name>CTP</name>
        <dbReference type="ChEBI" id="CHEBI:37563"/>
    </ligand>
</feature>
<evidence type="ECO:0000256" key="3">
    <source>
        <dbReference type="HAMAP-Rule" id="MF_02225"/>
    </source>
</evidence>
<evidence type="ECO:0000256" key="2">
    <source>
        <dbReference type="ARBA" id="ARBA00023239"/>
    </source>
</evidence>
<proteinExistence type="inferred from homology"/>
<comment type="cofactor">
    <cofactor evidence="3">
        <name>FMN</name>
        <dbReference type="ChEBI" id="CHEBI:58210"/>
    </cofactor>
    <text evidence="3">Binds 1 FMN per subunit.</text>
</comment>
<comment type="pathway">
    <text evidence="3 4">Cofactor biosynthesis; coenzyme A biosynthesis; CoA from (R)-pantothenate: step 3/5.</text>
</comment>
<evidence type="ECO:0000259" key="5">
    <source>
        <dbReference type="Pfam" id="PF02441"/>
    </source>
</evidence>
<dbReference type="GO" id="GO:0071513">
    <property type="term" value="C:phosphopantothenoylcysteine decarboxylase complex"/>
    <property type="evidence" value="ECO:0007669"/>
    <property type="project" value="TreeGrafter"/>
</dbReference>
<dbReference type="GO" id="GO:0046872">
    <property type="term" value="F:metal ion binding"/>
    <property type="evidence" value="ECO:0007669"/>
    <property type="project" value="UniProtKB-KW"/>
</dbReference>
<dbReference type="InterPro" id="IPR003382">
    <property type="entry name" value="Flavoprotein"/>
</dbReference>
<feature type="region of interest" description="Phosphopantothenate--cysteine ligase" evidence="3">
    <location>
        <begin position="187"/>
        <end position="393"/>
    </location>
</feature>
<comment type="caution">
    <text evidence="7">The sequence shown here is derived from an EMBL/GenBank/DDBJ whole genome shotgun (WGS) entry which is preliminary data.</text>
</comment>
<evidence type="ECO:0000256" key="4">
    <source>
        <dbReference type="RuleBase" id="RU364078"/>
    </source>
</evidence>
<evidence type="ECO:0000313" key="7">
    <source>
        <dbReference type="EMBL" id="HGZ80177.1"/>
    </source>
</evidence>
<accession>A0A832I8U4</accession>
<comment type="catalytic activity">
    <reaction evidence="3 4">
        <text>N-[(R)-4-phosphopantothenoyl]-L-cysteine + H(+) = (R)-4'-phosphopantetheine + CO2</text>
        <dbReference type="Rhea" id="RHEA:16793"/>
        <dbReference type="ChEBI" id="CHEBI:15378"/>
        <dbReference type="ChEBI" id="CHEBI:16526"/>
        <dbReference type="ChEBI" id="CHEBI:59458"/>
        <dbReference type="ChEBI" id="CHEBI:61723"/>
        <dbReference type="EC" id="4.1.1.36"/>
    </reaction>
</comment>
<name>A0A832I8U4_9THEM</name>
<organism evidence="7">
    <name type="scientific">Pseudothermotoga hypogea</name>
    <dbReference type="NCBI Taxonomy" id="57487"/>
    <lineage>
        <taxon>Bacteria</taxon>
        <taxon>Thermotogati</taxon>
        <taxon>Thermotogota</taxon>
        <taxon>Thermotogae</taxon>
        <taxon>Thermotogales</taxon>
        <taxon>Thermotogaceae</taxon>
        <taxon>Pseudothermotoga</taxon>
    </lineage>
</organism>
<dbReference type="GO" id="GO:0010181">
    <property type="term" value="F:FMN binding"/>
    <property type="evidence" value="ECO:0007669"/>
    <property type="project" value="UniProtKB-UniRule"/>
</dbReference>
<dbReference type="InterPro" id="IPR005252">
    <property type="entry name" value="CoaBC"/>
</dbReference>
<feature type="active site" description="Proton donor" evidence="3">
    <location>
        <position position="155"/>
    </location>
</feature>
<dbReference type="GO" id="GO:0004632">
    <property type="term" value="F:phosphopantothenate--cysteine ligase activity"/>
    <property type="evidence" value="ECO:0007669"/>
    <property type="project" value="UniProtKB-UniRule"/>
</dbReference>
<dbReference type="Pfam" id="PF04127">
    <property type="entry name" value="DFP"/>
    <property type="match status" value="1"/>
</dbReference>
<dbReference type="Gene3D" id="3.40.50.1950">
    <property type="entry name" value="Flavin prenyltransferase-like"/>
    <property type="match status" value="1"/>
</dbReference>
<comment type="similarity">
    <text evidence="3 4">In the C-terminal section; belongs to the PPC synthetase family.</text>
</comment>
<keyword evidence="2 3" id="KW-0456">Lyase</keyword>
<feature type="domain" description="DNA/pantothenate metabolism flavoprotein C-terminal" evidence="6">
    <location>
        <begin position="183"/>
        <end position="388"/>
    </location>
</feature>
<reference evidence="7" key="1">
    <citation type="journal article" date="2020" name="mSystems">
        <title>Genome- and Community-Level Interaction Insights into Carbon Utilization and Element Cycling Functions of Hydrothermarchaeota in Hydrothermal Sediment.</title>
        <authorList>
            <person name="Zhou Z."/>
            <person name="Liu Y."/>
            <person name="Xu W."/>
            <person name="Pan J."/>
            <person name="Luo Z.H."/>
            <person name="Li M."/>
        </authorList>
    </citation>
    <scope>NUCLEOTIDE SEQUENCE [LARGE SCALE GENOMIC DNA]</scope>
    <source>
        <strain evidence="7">SpSt-86</strain>
    </source>
</reference>
<comment type="cofactor">
    <cofactor evidence="3">
        <name>Mg(2+)</name>
        <dbReference type="ChEBI" id="CHEBI:18420"/>
    </cofactor>
</comment>
<sequence>MKVLVGVTGCIALYKVVGLVSSLRKDGHELRIIMTESAQKLVSKDLFSAVGNCPVYTDEDAFNIKDGWIPHTELSRWPDVFVVAPATANTIAKIAHGVADNLLTMVSLAFAKDKRLLVPAMNVRMFENPITQENIEKLRRMGWWVLDPAEGHLACGEMGRGRYPENEVVQEAIYILGSDKPLRDLRLLVTAGPTWESIDPVRVITNRSSGKMGFEIARMAARLGAEVTLIAGPTCLRPPFFIKEYVSIESAQQMFDETIKRFESTDAIIMAAAVADYTPALKSSSKLKKSKERLSIELIKTKDILEELGRRKNRQILVGFAVETDELESYAEQKLRKKNLDMIVANEVQAMGSDQNTVTIIKRDGSKKRVGPDAKDRIALAILDELAHLWRGS</sequence>
<evidence type="ECO:0000259" key="6">
    <source>
        <dbReference type="Pfam" id="PF04127"/>
    </source>
</evidence>
<dbReference type="Gene3D" id="3.40.50.10300">
    <property type="entry name" value="CoaB-like"/>
    <property type="match status" value="1"/>
</dbReference>
<dbReference type="GO" id="GO:0004633">
    <property type="term" value="F:phosphopantothenoylcysteine decarboxylase activity"/>
    <property type="evidence" value="ECO:0007669"/>
    <property type="project" value="UniProtKB-UniRule"/>
</dbReference>
<feature type="binding site" evidence="3">
    <location>
        <position position="334"/>
    </location>
    <ligand>
        <name>CTP</name>
        <dbReference type="ChEBI" id="CHEBI:37563"/>
    </ligand>
</feature>
<gene>
    <name evidence="3 7" type="primary">coaBC</name>
    <name evidence="7" type="ORF">ENW55_09380</name>
</gene>